<accession>A0ABV3TZZ9</accession>
<dbReference type="InterPro" id="IPR047700">
    <property type="entry name" value="NrtS-like"/>
</dbReference>
<organism evidence="2 3">
    <name type="scientific">Zhongshania arctica</name>
    <dbReference type="NCBI Taxonomy" id="3238302"/>
    <lineage>
        <taxon>Bacteria</taxon>
        <taxon>Pseudomonadati</taxon>
        <taxon>Pseudomonadota</taxon>
        <taxon>Gammaproteobacteria</taxon>
        <taxon>Cellvibrionales</taxon>
        <taxon>Spongiibacteraceae</taxon>
        <taxon>Zhongshania</taxon>
    </lineage>
</organism>
<name>A0ABV3TZZ9_9GAMM</name>
<sequence length="74" mass="8214">MLKFLEAALQPNVYRTAFKVCLLVGTVLALINHSSAIFSLSLSKQNILQIILTYLVPYSVSTYSSVKIILNSDH</sequence>
<gene>
    <name evidence="2" type="primary">nrtS</name>
    <name evidence="2" type="ORF">AB4875_16650</name>
</gene>
<proteinExistence type="predicted"/>
<dbReference type="EMBL" id="JBFRYB010000002">
    <property type="protein sequence ID" value="MEX1667127.1"/>
    <property type="molecule type" value="Genomic_DNA"/>
</dbReference>
<keyword evidence="1" id="KW-1133">Transmembrane helix</keyword>
<reference evidence="2 3" key="1">
    <citation type="journal article" date="2011" name="Int. J. Syst. Evol. Microbiol.">
        <title>Zhongshania antarctica gen. nov., sp. nov. and Zhongshania guokunii sp. nov., gammaproteobacteria respectively isolated from coastal attached (fast) ice and surface seawater of the Antarctic.</title>
        <authorList>
            <person name="Li H.J."/>
            <person name="Zhang X.Y."/>
            <person name="Chen C.X."/>
            <person name="Zhang Y.J."/>
            <person name="Gao Z.M."/>
            <person name="Yu Y."/>
            <person name="Chen X.L."/>
            <person name="Chen B."/>
            <person name="Zhang Y.Z."/>
        </authorList>
    </citation>
    <scope>NUCLEOTIDE SEQUENCE [LARGE SCALE GENOMIC DNA]</scope>
    <source>
        <strain evidence="2 3">R06B22</strain>
    </source>
</reference>
<dbReference type="Proteomes" id="UP001557484">
    <property type="component" value="Unassembled WGS sequence"/>
</dbReference>
<evidence type="ECO:0000313" key="2">
    <source>
        <dbReference type="EMBL" id="MEX1667127.1"/>
    </source>
</evidence>
<feature type="transmembrane region" description="Helical" evidence="1">
    <location>
        <begin position="47"/>
        <end position="70"/>
    </location>
</feature>
<dbReference type="RefSeq" id="WP_368377241.1">
    <property type="nucleotide sequence ID" value="NZ_JBFRYB010000002.1"/>
</dbReference>
<keyword evidence="1" id="KW-0812">Transmembrane</keyword>
<evidence type="ECO:0000313" key="3">
    <source>
        <dbReference type="Proteomes" id="UP001557484"/>
    </source>
</evidence>
<keyword evidence="1" id="KW-0472">Membrane</keyword>
<comment type="caution">
    <text evidence="2">The sequence shown here is derived from an EMBL/GenBank/DDBJ whole genome shotgun (WGS) entry which is preliminary data.</text>
</comment>
<evidence type="ECO:0000256" key="1">
    <source>
        <dbReference type="SAM" id="Phobius"/>
    </source>
</evidence>
<keyword evidence="3" id="KW-1185">Reference proteome</keyword>
<feature type="transmembrane region" description="Helical" evidence="1">
    <location>
        <begin position="20"/>
        <end position="41"/>
    </location>
</feature>
<dbReference type="NCBIfam" id="NF038050">
    <property type="entry name" value="NrtS"/>
    <property type="match status" value="1"/>
</dbReference>
<protein>
    <submittedName>
        <fullName evidence="2">Nitrate/nitrite transporter NrtS</fullName>
    </submittedName>
</protein>